<dbReference type="Gene3D" id="3.90.76.10">
    <property type="entry name" value="Dipeptide-binding Protein, Domain 1"/>
    <property type="match status" value="1"/>
</dbReference>
<dbReference type="PANTHER" id="PTHR30290">
    <property type="entry name" value="PERIPLASMIC BINDING COMPONENT OF ABC TRANSPORTER"/>
    <property type="match status" value="1"/>
</dbReference>
<comment type="caution">
    <text evidence="6">The sequence shown here is derived from an EMBL/GenBank/DDBJ whole genome shotgun (WGS) entry which is preliminary data.</text>
</comment>
<comment type="similarity">
    <text evidence="1">Belongs to the bacterial solute-binding protein 5 family.</text>
</comment>
<evidence type="ECO:0000256" key="4">
    <source>
        <dbReference type="SAM" id="SignalP"/>
    </source>
</evidence>
<dbReference type="EMBL" id="JAANAS010000001">
    <property type="protein sequence ID" value="NGZ88654.1"/>
    <property type="molecule type" value="Genomic_DNA"/>
</dbReference>
<dbReference type="GO" id="GO:1904680">
    <property type="term" value="F:peptide transmembrane transporter activity"/>
    <property type="evidence" value="ECO:0007669"/>
    <property type="project" value="TreeGrafter"/>
</dbReference>
<dbReference type="PANTHER" id="PTHR30290:SF9">
    <property type="entry name" value="OLIGOPEPTIDE-BINDING PROTEIN APPA"/>
    <property type="match status" value="1"/>
</dbReference>
<dbReference type="SUPFAM" id="SSF53850">
    <property type="entry name" value="Periplasmic binding protein-like II"/>
    <property type="match status" value="1"/>
</dbReference>
<organism evidence="6 7">
    <name type="scientific">Psychroflexus maritimus</name>
    <dbReference type="NCBI Taxonomy" id="2714865"/>
    <lineage>
        <taxon>Bacteria</taxon>
        <taxon>Pseudomonadati</taxon>
        <taxon>Bacteroidota</taxon>
        <taxon>Flavobacteriia</taxon>
        <taxon>Flavobacteriales</taxon>
        <taxon>Flavobacteriaceae</taxon>
        <taxon>Psychroflexus</taxon>
    </lineage>
</organism>
<keyword evidence="7" id="KW-1185">Reference proteome</keyword>
<dbReference type="AlphaFoldDB" id="A0A967E1D1"/>
<dbReference type="Proteomes" id="UP000643701">
    <property type="component" value="Unassembled WGS sequence"/>
</dbReference>
<evidence type="ECO:0000256" key="3">
    <source>
        <dbReference type="ARBA" id="ARBA00022729"/>
    </source>
</evidence>
<evidence type="ECO:0000259" key="5">
    <source>
        <dbReference type="Pfam" id="PF00496"/>
    </source>
</evidence>
<dbReference type="GO" id="GO:0015833">
    <property type="term" value="P:peptide transport"/>
    <property type="evidence" value="ECO:0007669"/>
    <property type="project" value="TreeGrafter"/>
</dbReference>
<reference evidence="6" key="1">
    <citation type="submission" date="2020-03" db="EMBL/GenBank/DDBJ databases">
        <title>Psychroflexus Maritimus sp. nov., isolate from marine sediment.</title>
        <authorList>
            <person name="Zhong Y.-L."/>
        </authorList>
    </citation>
    <scope>NUCLEOTIDE SEQUENCE</scope>
    <source>
        <strain evidence="6">C1</strain>
    </source>
</reference>
<evidence type="ECO:0000313" key="7">
    <source>
        <dbReference type="Proteomes" id="UP000643701"/>
    </source>
</evidence>
<feature type="domain" description="Solute-binding protein family 5" evidence="5">
    <location>
        <begin position="74"/>
        <end position="449"/>
    </location>
</feature>
<dbReference type="PIRSF" id="PIRSF002741">
    <property type="entry name" value="MppA"/>
    <property type="match status" value="1"/>
</dbReference>
<protein>
    <submittedName>
        <fullName evidence="6">ABC transporter substrate-binding protein</fullName>
    </submittedName>
</protein>
<dbReference type="Pfam" id="PF00496">
    <property type="entry name" value="SBP_bac_5"/>
    <property type="match status" value="1"/>
</dbReference>
<evidence type="ECO:0000256" key="2">
    <source>
        <dbReference type="ARBA" id="ARBA00022448"/>
    </source>
</evidence>
<dbReference type="PROSITE" id="PS51257">
    <property type="entry name" value="PROKAR_LIPOPROTEIN"/>
    <property type="match status" value="1"/>
</dbReference>
<evidence type="ECO:0000313" key="6">
    <source>
        <dbReference type="EMBL" id="NGZ88654.1"/>
    </source>
</evidence>
<accession>A0A967E1D1</accession>
<dbReference type="RefSeq" id="WP_166398924.1">
    <property type="nucleotide sequence ID" value="NZ_JAANAS010000001.1"/>
</dbReference>
<evidence type="ECO:0000256" key="1">
    <source>
        <dbReference type="ARBA" id="ARBA00005695"/>
    </source>
</evidence>
<sequence>MKSAQFIVFSLILLVLSFSCSQGENKYAETEVFRYNEHANISSLDPAFAKDQRNIWACHQLYNTLVELDEDLNIIPSLAEEWEVSEDGLTYDFYLREEVYFHSHSIFGEEKTRELNAADVAYSLNRLKDPKVASPGNWILKNLASIEVIDTFHLRFRLSKKFPPFLGILSMKYASIVPVETAQESFSFRENPVGTGPFYFKRWIENEKLVFRKNKTYWEKDERGNRLPYLESVAITFLPDKQSEFMQFIQGEIDLLNGLHPSYKDELLTLEGKLKPQFKSRFTKTKAPFLNTEYIGFYLPKENSAAQNKNFRKAIHHGFNRKSMMKYLRNNIGVPAYGGMVPHSLPGHFSQEKERYNLKKAKAYLEAYKKTTGDSNPSLHIATNASYVDLIEFIQQELQKIGIQVQVDVVPASTLLQQRSSGQLEAFRGSWIADYPDAENYLGLFYSQNFSPNGPNYTHFENAEFDALFESTYKINKPLERKALYEKLDSIISEELPVIPLFYDEVIRFTPKEVSGLPINSLNLLELRSVKKKIRVN</sequence>
<keyword evidence="2" id="KW-0813">Transport</keyword>
<feature type="signal peptide" evidence="4">
    <location>
        <begin position="1"/>
        <end position="23"/>
    </location>
</feature>
<proteinExistence type="inferred from homology"/>
<dbReference type="CDD" id="cd00995">
    <property type="entry name" value="PBP2_NikA_DppA_OppA_like"/>
    <property type="match status" value="1"/>
</dbReference>
<dbReference type="GO" id="GO:0030288">
    <property type="term" value="C:outer membrane-bounded periplasmic space"/>
    <property type="evidence" value="ECO:0007669"/>
    <property type="project" value="UniProtKB-ARBA"/>
</dbReference>
<dbReference type="GO" id="GO:0043190">
    <property type="term" value="C:ATP-binding cassette (ABC) transporter complex"/>
    <property type="evidence" value="ECO:0007669"/>
    <property type="project" value="InterPro"/>
</dbReference>
<dbReference type="Gene3D" id="3.10.105.10">
    <property type="entry name" value="Dipeptide-binding Protein, Domain 3"/>
    <property type="match status" value="1"/>
</dbReference>
<dbReference type="InterPro" id="IPR030678">
    <property type="entry name" value="Peptide/Ni-bd"/>
</dbReference>
<name>A0A967E1D1_9FLAO</name>
<dbReference type="InterPro" id="IPR039424">
    <property type="entry name" value="SBP_5"/>
</dbReference>
<dbReference type="InterPro" id="IPR000914">
    <property type="entry name" value="SBP_5_dom"/>
</dbReference>
<feature type="chain" id="PRO_5036833352" evidence="4">
    <location>
        <begin position="24"/>
        <end position="537"/>
    </location>
</feature>
<gene>
    <name evidence="6" type="ORF">G7034_00085</name>
</gene>
<dbReference type="Gene3D" id="3.40.190.10">
    <property type="entry name" value="Periplasmic binding protein-like II"/>
    <property type="match status" value="1"/>
</dbReference>
<keyword evidence="3 4" id="KW-0732">Signal</keyword>